<organism evidence="1 2">
    <name type="scientific">Trichonephila inaurata madagascariensis</name>
    <dbReference type="NCBI Taxonomy" id="2747483"/>
    <lineage>
        <taxon>Eukaryota</taxon>
        <taxon>Metazoa</taxon>
        <taxon>Ecdysozoa</taxon>
        <taxon>Arthropoda</taxon>
        <taxon>Chelicerata</taxon>
        <taxon>Arachnida</taxon>
        <taxon>Araneae</taxon>
        <taxon>Araneomorphae</taxon>
        <taxon>Entelegynae</taxon>
        <taxon>Araneoidea</taxon>
        <taxon>Nephilidae</taxon>
        <taxon>Trichonephila</taxon>
        <taxon>Trichonephila inaurata</taxon>
    </lineage>
</organism>
<reference evidence="1" key="1">
    <citation type="submission" date="2020-08" db="EMBL/GenBank/DDBJ databases">
        <title>Multicomponent nature underlies the extraordinary mechanical properties of spider dragline silk.</title>
        <authorList>
            <person name="Kono N."/>
            <person name="Nakamura H."/>
            <person name="Mori M."/>
            <person name="Yoshida Y."/>
            <person name="Ohtoshi R."/>
            <person name="Malay A.D."/>
            <person name="Moran D.A.P."/>
            <person name="Tomita M."/>
            <person name="Numata K."/>
            <person name="Arakawa K."/>
        </authorList>
    </citation>
    <scope>NUCLEOTIDE SEQUENCE</scope>
</reference>
<proteinExistence type="predicted"/>
<keyword evidence="2" id="KW-1185">Reference proteome</keyword>
<gene>
    <name evidence="1" type="primary">NCL1_10650</name>
    <name evidence="1" type="ORF">TNIN_391161</name>
</gene>
<sequence length="100" mass="11579">MEDTYTNDVIPSEKYNHILEQAMTVALPTSNNDNSAHHDGSEKLDKRLTDAVDQHSHLKKIQRHNCCQKRDKKKVILRIGVPIIVRNKGKKENHISERKK</sequence>
<name>A0A8X6X8L2_9ARAC</name>
<comment type="caution">
    <text evidence="1">The sequence shown here is derived from an EMBL/GenBank/DDBJ whole genome shotgun (WGS) entry which is preliminary data.</text>
</comment>
<accession>A0A8X6X8L2</accession>
<dbReference type="AlphaFoldDB" id="A0A8X6X8L2"/>
<dbReference type="EMBL" id="BMAV01006359">
    <property type="protein sequence ID" value="GFY48235.1"/>
    <property type="molecule type" value="Genomic_DNA"/>
</dbReference>
<evidence type="ECO:0000313" key="1">
    <source>
        <dbReference type="EMBL" id="GFY48235.1"/>
    </source>
</evidence>
<dbReference type="Proteomes" id="UP000886998">
    <property type="component" value="Unassembled WGS sequence"/>
</dbReference>
<protein>
    <submittedName>
        <fullName evidence="1">Uncharacterized protein</fullName>
    </submittedName>
</protein>
<evidence type="ECO:0000313" key="2">
    <source>
        <dbReference type="Proteomes" id="UP000886998"/>
    </source>
</evidence>